<evidence type="ECO:0008006" key="5">
    <source>
        <dbReference type="Google" id="ProtNLM"/>
    </source>
</evidence>
<feature type="chain" id="PRO_5044250910" description="Secreted protein" evidence="2">
    <location>
        <begin position="18"/>
        <end position="174"/>
    </location>
</feature>
<proteinExistence type="predicted"/>
<evidence type="ECO:0000313" key="3">
    <source>
        <dbReference type="EMBL" id="KAL1530522.1"/>
    </source>
</evidence>
<evidence type="ECO:0000256" key="2">
    <source>
        <dbReference type="SAM" id="SignalP"/>
    </source>
</evidence>
<feature type="signal peptide" evidence="2">
    <location>
        <begin position="1"/>
        <end position="17"/>
    </location>
</feature>
<keyword evidence="2" id="KW-0732">Signal</keyword>
<keyword evidence="4" id="KW-1185">Reference proteome</keyword>
<feature type="region of interest" description="Disordered" evidence="1">
    <location>
        <begin position="25"/>
        <end position="61"/>
    </location>
</feature>
<dbReference type="Proteomes" id="UP001515480">
    <property type="component" value="Unassembled WGS sequence"/>
</dbReference>
<protein>
    <recommendedName>
        <fullName evidence="5">Secreted protein</fullName>
    </recommendedName>
</protein>
<organism evidence="3 4">
    <name type="scientific">Prymnesium parvum</name>
    <name type="common">Toxic golden alga</name>
    <dbReference type="NCBI Taxonomy" id="97485"/>
    <lineage>
        <taxon>Eukaryota</taxon>
        <taxon>Haptista</taxon>
        <taxon>Haptophyta</taxon>
        <taxon>Prymnesiophyceae</taxon>
        <taxon>Prymnesiales</taxon>
        <taxon>Prymnesiaceae</taxon>
        <taxon>Prymnesium</taxon>
    </lineage>
</organism>
<feature type="compositionally biased region" description="Pro residues" evidence="1">
    <location>
        <begin position="25"/>
        <end position="35"/>
    </location>
</feature>
<evidence type="ECO:0000256" key="1">
    <source>
        <dbReference type="SAM" id="MobiDB-lite"/>
    </source>
</evidence>
<evidence type="ECO:0000313" key="4">
    <source>
        <dbReference type="Proteomes" id="UP001515480"/>
    </source>
</evidence>
<accession>A0AB34KBD0</accession>
<dbReference type="AlphaFoldDB" id="A0AB34KBD0"/>
<gene>
    <name evidence="3" type="ORF">AB1Y20_001423</name>
</gene>
<name>A0AB34KBD0_PRYPA</name>
<sequence length="174" mass="17574">MSARLALWLAGCGGCGGLLGGVPPGPHTLPPPPEPRTASLSAVSVPSAPPPRGAGAPSRDLAPSAELWGVRAIRGEVEAPALSDGTQEFDLSVFLCTGCSEGVCSLHCSSSHAHGRGTSHGFKCSLRPAAAARSVFFQVDGRRHGAAAAHPLGATARVCLDGGCRAVHSQREAL</sequence>
<dbReference type="EMBL" id="JBGBPQ010000001">
    <property type="protein sequence ID" value="KAL1530522.1"/>
    <property type="molecule type" value="Genomic_DNA"/>
</dbReference>
<comment type="caution">
    <text evidence="3">The sequence shown here is derived from an EMBL/GenBank/DDBJ whole genome shotgun (WGS) entry which is preliminary data.</text>
</comment>
<reference evidence="3 4" key="1">
    <citation type="journal article" date="2024" name="Science">
        <title>Giant polyketide synthase enzymes in the biosynthesis of giant marine polyether toxins.</title>
        <authorList>
            <person name="Fallon T.R."/>
            <person name="Shende V.V."/>
            <person name="Wierzbicki I.H."/>
            <person name="Pendleton A.L."/>
            <person name="Watervoot N.F."/>
            <person name="Auber R.P."/>
            <person name="Gonzalez D.J."/>
            <person name="Wisecaver J.H."/>
            <person name="Moore B.S."/>
        </authorList>
    </citation>
    <scope>NUCLEOTIDE SEQUENCE [LARGE SCALE GENOMIC DNA]</scope>
    <source>
        <strain evidence="3 4">12B1</strain>
    </source>
</reference>